<dbReference type="GO" id="GO:0004180">
    <property type="term" value="F:carboxypeptidase activity"/>
    <property type="evidence" value="ECO:0007669"/>
    <property type="project" value="UniProtKB-KW"/>
</dbReference>
<dbReference type="InterPro" id="IPR029062">
    <property type="entry name" value="Class_I_gatase-like"/>
</dbReference>
<dbReference type="PANTHER" id="PTHR30237:SF2">
    <property type="entry name" value="MUREIN TETRAPEPTIDE CARBOXYPEPTIDASE"/>
    <property type="match status" value="1"/>
</dbReference>
<dbReference type="GO" id="GO:0008236">
    <property type="term" value="F:serine-type peptidase activity"/>
    <property type="evidence" value="ECO:0007669"/>
    <property type="project" value="UniProtKB-KW"/>
</dbReference>
<feature type="domain" description="LD-carboxypeptidase C-terminal" evidence="8">
    <location>
        <begin position="193"/>
        <end position="302"/>
    </location>
</feature>
<evidence type="ECO:0000256" key="6">
    <source>
        <dbReference type="PIRSR" id="PIRSR028757-1"/>
    </source>
</evidence>
<dbReference type="PIRSF" id="PIRSF028757">
    <property type="entry name" value="LD-carboxypeptidase"/>
    <property type="match status" value="1"/>
</dbReference>
<sequence length="318" mass="34492">MNAVLDHQADACRADSRLPAALASNGRIAIIAPAGPAQIDTLKAILWFEARGYQCRIYPGVTEAQGYLAGDDAVRLADLHAAFAADDVDAIICLRGGYGCMRLLDKLDYALLRKHPKPFVGYSDITALHSAIARHAGFVTFHGAMLKSELLANKQAPTVPSLFEQLTGRLKRGDELEHSQSHPLTAVLPGAASGRLVGGNLAMLCATLNTPAEFDCREGILFIEDVNEPLYRIDRLLTQLRLAGKFEGLRGVLVGDFAGLTVQMLTPLLREIFEPLQVPVLAGWRSGHCDPNITLPLGAQVYLDADQRCLRLTQDLFA</sequence>
<dbReference type="Gene3D" id="3.50.30.60">
    <property type="entry name" value="LD-carboxypeptidase A C-terminal domain-like"/>
    <property type="match status" value="1"/>
</dbReference>
<dbReference type="InterPro" id="IPR003507">
    <property type="entry name" value="S66_fam"/>
</dbReference>
<evidence type="ECO:0000256" key="4">
    <source>
        <dbReference type="ARBA" id="ARBA00022801"/>
    </source>
</evidence>
<dbReference type="EMBL" id="JAZDQP010000016">
    <property type="protein sequence ID" value="MEE1868802.1"/>
    <property type="molecule type" value="Genomic_DNA"/>
</dbReference>
<keyword evidence="4" id="KW-0378">Hydrolase</keyword>
<keyword evidence="10" id="KW-1185">Reference proteome</keyword>
<reference evidence="9 10" key="1">
    <citation type="submission" date="2024-01" db="EMBL/GenBank/DDBJ databases">
        <title>Unpublished Manusciprt.</title>
        <authorList>
            <person name="Duman M."/>
            <person name="Valdes E.G."/>
            <person name="Ajmi N."/>
            <person name="Altun S."/>
            <person name="Saticioglu I.B."/>
        </authorList>
    </citation>
    <scope>NUCLEOTIDE SEQUENCE [LARGE SCALE GENOMIC DNA]</scope>
    <source>
        <strain evidence="9 10">120P</strain>
    </source>
</reference>
<dbReference type="Pfam" id="PF17676">
    <property type="entry name" value="Peptidase_S66C"/>
    <property type="match status" value="1"/>
</dbReference>
<feature type="active site" description="Charge relay system" evidence="6">
    <location>
        <position position="224"/>
    </location>
</feature>
<accession>A0AB35WWH2</accession>
<dbReference type="CDD" id="cd07025">
    <property type="entry name" value="Peptidase_S66"/>
    <property type="match status" value="1"/>
</dbReference>
<comment type="similarity">
    <text evidence="1">Belongs to the peptidase S66 family.</text>
</comment>
<organism evidence="9 10">
    <name type="scientific">Pseudomonas auratipiscis</name>
    <dbReference type="NCBI Taxonomy" id="3115853"/>
    <lineage>
        <taxon>Bacteria</taxon>
        <taxon>Pseudomonadati</taxon>
        <taxon>Pseudomonadota</taxon>
        <taxon>Gammaproteobacteria</taxon>
        <taxon>Pseudomonadales</taxon>
        <taxon>Pseudomonadaceae</taxon>
        <taxon>Pseudomonas</taxon>
    </lineage>
</organism>
<dbReference type="Gene3D" id="3.40.50.10740">
    <property type="entry name" value="Class I glutamine amidotransferase-like"/>
    <property type="match status" value="1"/>
</dbReference>
<proteinExistence type="inferred from homology"/>
<dbReference type="GO" id="GO:0006508">
    <property type="term" value="P:proteolysis"/>
    <property type="evidence" value="ECO:0007669"/>
    <property type="project" value="UniProtKB-KW"/>
</dbReference>
<name>A0AB35WWH2_9PSED</name>
<comment type="caution">
    <text evidence="9">The sequence shown here is derived from an EMBL/GenBank/DDBJ whole genome shotgun (WGS) entry which is preliminary data.</text>
</comment>
<dbReference type="InterPro" id="IPR040449">
    <property type="entry name" value="Peptidase_S66_N"/>
</dbReference>
<evidence type="ECO:0000256" key="2">
    <source>
        <dbReference type="ARBA" id="ARBA00022645"/>
    </source>
</evidence>
<keyword evidence="3" id="KW-0645">Protease</keyword>
<evidence type="ECO:0000256" key="1">
    <source>
        <dbReference type="ARBA" id="ARBA00010233"/>
    </source>
</evidence>
<evidence type="ECO:0000313" key="10">
    <source>
        <dbReference type="Proteomes" id="UP001307839"/>
    </source>
</evidence>
<keyword evidence="2" id="KW-0121">Carboxypeptidase</keyword>
<dbReference type="SUPFAM" id="SSF52317">
    <property type="entry name" value="Class I glutamine amidotransferase-like"/>
    <property type="match status" value="1"/>
</dbReference>
<dbReference type="Pfam" id="PF02016">
    <property type="entry name" value="Peptidase_S66"/>
    <property type="match status" value="1"/>
</dbReference>
<dbReference type="InterPro" id="IPR040921">
    <property type="entry name" value="Peptidase_S66C"/>
</dbReference>
<dbReference type="PANTHER" id="PTHR30237">
    <property type="entry name" value="MURAMOYLTETRAPEPTIDE CARBOXYPEPTIDASE"/>
    <property type="match status" value="1"/>
</dbReference>
<dbReference type="InterPro" id="IPR027478">
    <property type="entry name" value="LdcA_N"/>
</dbReference>
<gene>
    <name evidence="9" type="ORF">V0R53_20665</name>
</gene>
<dbReference type="InterPro" id="IPR027461">
    <property type="entry name" value="Carboxypeptidase_A_C_sf"/>
</dbReference>
<evidence type="ECO:0000256" key="5">
    <source>
        <dbReference type="ARBA" id="ARBA00022825"/>
    </source>
</evidence>
<evidence type="ECO:0000259" key="7">
    <source>
        <dbReference type="Pfam" id="PF02016"/>
    </source>
</evidence>
<feature type="active site" description="Nucleophile" evidence="6">
    <location>
        <position position="123"/>
    </location>
</feature>
<dbReference type="SUPFAM" id="SSF141986">
    <property type="entry name" value="LD-carboxypeptidase A C-terminal domain-like"/>
    <property type="match status" value="1"/>
</dbReference>
<keyword evidence="5" id="KW-0720">Serine protease</keyword>
<feature type="active site" description="Charge relay system" evidence="6">
    <location>
        <position position="288"/>
    </location>
</feature>
<feature type="domain" description="LD-carboxypeptidase N-terminal" evidence="7">
    <location>
        <begin position="28"/>
        <end position="143"/>
    </location>
</feature>
<dbReference type="AlphaFoldDB" id="A0AB35WWH2"/>
<dbReference type="Proteomes" id="UP001307839">
    <property type="component" value="Unassembled WGS sequence"/>
</dbReference>
<evidence type="ECO:0000256" key="3">
    <source>
        <dbReference type="ARBA" id="ARBA00022670"/>
    </source>
</evidence>
<protein>
    <submittedName>
        <fullName evidence="9">LD-carboxypeptidase</fullName>
    </submittedName>
</protein>
<dbReference type="RefSeq" id="WP_330080433.1">
    <property type="nucleotide sequence ID" value="NZ_JAZDCU010000013.1"/>
</dbReference>
<evidence type="ECO:0000259" key="8">
    <source>
        <dbReference type="Pfam" id="PF17676"/>
    </source>
</evidence>
<evidence type="ECO:0000313" key="9">
    <source>
        <dbReference type="EMBL" id="MEE1868802.1"/>
    </source>
</evidence>